<evidence type="ECO:0000256" key="7">
    <source>
        <dbReference type="ARBA" id="ARBA00023140"/>
    </source>
</evidence>
<organism evidence="12 13">
    <name type="scientific">Streptomyces cynarae</name>
    <dbReference type="NCBI Taxonomy" id="2981134"/>
    <lineage>
        <taxon>Bacteria</taxon>
        <taxon>Bacillati</taxon>
        <taxon>Actinomycetota</taxon>
        <taxon>Actinomycetes</taxon>
        <taxon>Kitasatosporales</taxon>
        <taxon>Streptomycetaceae</taxon>
        <taxon>Streptomyces</taxon>
    </lineage>
</organism>
<dbReference type="EC" id="2.3.1.9" evidence="12"/>
<protein>
    <submittedName>
        <fullName evidence="12">Acetyl-CoA C-acetyltransferase</fullName>
        <ecNumber evidence="12">2.3.1.9</ecNumber>
    </submittedName>
</protein>
<dbReference type="InterPro" id="IPR020616">
    <property type="entry name" value="Thiolase_N"/>
</dbReference>
<evidence type="ECO:0000259" key="10">
    <source>
        <dbReference type="Pfam" id="PF00108"/>
    </source>
</evidence>
<dbReference type="InterPro" id="IPR016039">
    <property type="entry name" value="Thiolase-like"/>
</dbReference>
<accession>A0ABY6E4P4</accession>
<evidence type="ECO:0000256" key="1">
    <source>
        <dbReference type="ARBA" id="ARBA00004275"/>
    </source>
</evidence>
<evidence type="ECO:0000256" key="9">
    <source>
        <dbReference type="RuleBase" id="RU003557"/>
    </source>
</evidence>
<comment type="subcellular location">
    <subcellularLocation>
        <location evidence="1">Peroxisome</location>
    </subcellularLocation>
</comment>
<evidence type="ECO:0000256" key="2">
    <source>
        <dbReference type="ARBA" id="ARBA00010982"/>
    </source>
</evidence>
<dbReference type="NCBIfam" id="NF005890">
    <property type="entry name" value="PRK07851.1"/>
    <property type="match status" value="1"/>
</dbReference>
<keyword evidence="7" id="KW-0576">Peroxisome</keyword>
<reference evidence="12" key="1">
    <citation type="submission" date="2022-10" db="EMBL/GenBank/DDBJ databases">
        <authorList>
            <person name="Mo P."/>
        </authorList>
    </citation>
    <scope>NUCLEOTIDE SEQUENCE</scope>
    <source>
        <strain evidence="12">HUAS 13-4</strain>
    </source>
</reference>
<feature type="domain" description="Thiolase C-terminal" evidence="11">
    <location>
        <begin position="282"/>
        <end position="404"/>
    </location>
</feature>
<evidence type="ECO:0000256" key="8">
    <source>
        <dbReference type="ARBA" id="ARBA00023315"/>
    </source>
</evidence>
<keyword evidence="5" id="KW-0809">Transit peptide</keyword>
<proteinExistence type="inferred from homology"/>
<name>A0ABY6E4P4_9ACTN</name>
<comment type="similarity">
    <text evidence="2 9">Belongs to the thiolase-like superfamily. Thiolase family.</text>
</comment>
<evidence type="ECO:0000259" key="11">
    <source>
        <dbReference type="Pfam" id="PF02803"/>
    </source>
</evidence>
<evidence type="ECO:0000313" key="12">
    <source>
        <dbReference type="EMBL" id="UXY20211.1"/>
    </source>
</evidence>
<dbReference type="Proteomes" id="UP001061298">
    <property type="component" value="Chromosome"/>
</dbReference>
<sequence length="406" mass="42916">MPEAVIVSTARSPIGRAFKGSLKDLRPDDLTATIIQAALDKVPALDPKDIDDLMLGCGLPGGEQGHNLGRVVAVQMGMDHLPGCTITRYCSSSLQTSRMALHAIKAGEGDVFISAGVEMVSRSVKGTSDGLPDTHNPLFADAEARTAAVAESEGADWHDPREDGLLPDPYIAMGQTAENLARLKGVTREEMDEFGVRSQNLAEQAIAKGFWEREITPVTLPDGTVVSKDDGPRPGVTLEAVSGLKPVFRPDGRVTAGNCCPLNDGAAALVIMSDTKARELGLTPLARIVSTGVSGLSPEIMGYGPVEASKQALRRAGLTIDDIDLVEINEAFAAQVIPSYRDLNIPLEKLNVNGGAIAVGHPFGMTGARITTTLINSLQWHDKQFGLETMCVGGGQGMAMVIERLS</sequence>
<evidence type="ECO:0000256" key="4">
    <source>
        <dbReference type="ARBA" id="ARBA00022832"/>
    </source>
</evidence>
<feature type="domain" description="Thiolase N-terminal" evidence="10">
    <location>
        <begin position="5"/>
        <end position="274"/>
    </location>
</feature>
<keyword evidence="3 9" id="KW-0808">Transferase</keyword>
<dbReference type="EMBL" id="CP106793">
    <property type="protein sequence ID" value="UXY20211.1"/>
    <property type="molecule type" value="Genomic_DNA"/>
</dbReference>
<evidence type="ECO:0000256" key="6">
    <source>
        <dbReference type="ARBA" id="ARBA00023098"/>
    </source>
</evidence>
<dbReference type="InterPro" id="IPR002155">
    <property type="entry name" value="Thiolase"/>
</dbReference>
<keyword evidence="13" id="KW-1185">Reference proteome</keyword>
<dbReference type="PROSITE" id="PS00737">
    <property type="entry name" value="THIOLASE_2"/>
    <property type="match status" value="1"/>
</dbReference>
<dbReference type="PIRSF" id="PIRSF000429">
    <property type="entry name" value="Ac-CoA_Ac_transf"/>
    <property type="match status" value="1"/>
</dbReference>
<dbReference type="InterPro" id="IPR050215">
    <property type="entry name" value="Thiolase-like_sf_Thiolase"/>
</dbReference>
<dbReference type="SUPFAM" id="SSF53901">
    <property type="entry name" value="Thiolase-like"/>
    <property type="match status" value="2"/>
</dbReference>
<dbReference type="InterPro" id="IPR020617">
    <property type="entry name" value="Thiolase_C"/>
</dbReference>
<dbReference type="PANTHER" id="PTHR43853:SF8">
    <property type="entry name" value="3-KETOACYL-COA THIOLASE, PEROXISOMAL"/>
    <property type="match status" value="1"/>
</dbReference>
<dbReference type="Pfam" id="PF02803">
    <property type="entry name" value="Thiolase_C"/>
    <property type="match status" value="1"/>
</dbReference>
<dbReference type="NCBIfam" id="TIGR01930">
    <property type="entry name" value="AcCoA-C-Actrans"/>
    <property type="match status" value="1"/>
</dbReference>
<dbReference type="RefSeq" id="WP_263230311.1">
    <property type="nucleotide sequence ID" value="NZ_CP106793.1"/>
</dbReference>
<dbReference type="Gene3D" id="3.40.47.10">
    <property type="match status" value="1"/>
</dbReference>
<dbReference type="InterPro" id="IPR020613">
    <property type="entry name" value="Thiolase_CS"/>
</dbReference>
<keyword evidence="4" id="KW-0276">Fatty acid metabolism</keyword>
<dbReference type="PANTHER" id="PTHR43853">
    <property type="entry name" value="3-KETOACYL-COA THIOLASE, PEROXISOMAL"/>
    <property type="match status" value="1"/>
</dbReference>
<keyword evidence="6" id="KW-0443">Lipid metabolism</keyword>
<evidence type="ECO:0000256" key="3">
    <source>
        <dbReference type="ARBA" id="ARBA00022679"/>
    </source>
</evidence>
<dbReference type="GO" id="GO:0003985">
    <property type="term" value="F:acetyl-CoA C-acetyltransferase activity"/>
    <property type="evidence" value="ECO:0007669"/>
    <property type="project" value="UniProtKB-EC"/>
</dbReference>
<dbReference type="CDD" id="cd00751">
    <property type="entry name" value="thiolase"/>
    <property type="match status" value="1"/>
</dbReference>
<evidence type="ECO:0000256" key="5">
    <source>
        <dbReference type="ARBA" id="ARBA00022946"/>
    </source>
</evidence>
<dbReference type="Pfam" id="PF00108">
    <property type="entry name" value="Thiolase_N"/>
    <property type="match status" value="1"/>
</dbReference>
<gene>
    <name evidence="12" type="ORF">N8I84_16945</name>
</gene>
<evidence type="ECO:0000313" key="13">
    <source>
        <dbReference type="Proteomes" id="UP001061298"/>
    </source>
</evidence>
<keyword evidence="8 9" id="KW-0012">Acyltransferase</keyword>